<accession>A0A2H5EVY9</accession>
<evidence type="ECO:0000256" key="1">
    <source>
        <dbReference type="ARBA" id="ARBA00022630"/>
    </source>
</evidence>
<feature type="domain" description="Flavocytochrome c sulphide dehydrogenase flavin-binding" evidence="5">
    <location>
        <begin position="352"/>
        <end position="419"/>
    </location>
</feature>
<organism evidence="7 8">
    <name type="scientific">Paracoccus zhejiangensis</name>
    <dbReference type="NCBI Taxonomy" id="1077935"/>
    <lineage>
        <taxon>Bacteria</taxon>
        <taxon>Pseudomonadati</taxon>
        <taxon>Pseudomonadota</taxon>
        <taxon>Alphaproteobacteria</taxon>
        <taxon>Rhodobacterales</taxon>
        <taxon>Paracoccaceae</taxon>
        <taxon>Paracoccus</taxon>
    </lineage>
</organism>
<evidence type="ECO:0000259" key="4">
    <source>
        <dbReference type="Pfam" id="PF07992"/>
    </source>
</evidence>
<dbReference type="GO" id="GO:0050660">
    <property type="term" value="F:flavin adenine dinucleotide binding"/>
    <property type="evidence" value="ECO:0007669"/>
    <property type="project" value="InterPro"/>
</dbReference>
<evidence type="ECO:0000256" key="2">
    <source>
        <dbReference type="ARBA" id="ARBA00022827"/>
    </source>
</evidence>
<evidence type="ECO:0000259" key="6">
    <source>
        <dbReference type="Pfam" id="PF21706"/>
    </source>
</evidence>
<dbReference type="Proteomes" id="UP000234530">
    <property type="component" value="Chromosome"/>
</dbReference>
<dbReference type="PANTHER" id="PTHR43755:SF1">
    <property type="entry name" value="FAD-DEPENDENT PYRIDINE NUCLEOTIDE-DISULPHIDE OXIDOREDUCTASE"/>
    <property type="match status" value="1"/>
</dbReference>
<dbReference type="Gene3D" id="3.90.760.10">
    <property type="entry name" value="Flavocytochrome c sulphide dehydrogenase, flavin-binding domain"/>
    <property type="match status" value="1"/>
</dbReference>
<evidence type="ECO:0000313" key="8">
    <source>
        <dbReference type="Proteomes" id="UP000234530"/>
    </source>
</evidence>
<dbReference type="AlphaFoldDB" id="A0A2H5EVY9"/>
<keyword evidence="2" id="KW-0274">FAD</keyword>
<sequence length="424" mass="44990">MRENTSLNRRQVLALTGAALLPAPMVMAQGRPRVVVIGGGAGGATVARYLAKDGGGAIEVVLVEPAHRYDSCFFSNLALGGFWEFAALGHGYDGLAGVQLVQDWATGIDRDARRVALGGGGSVSYDRLVIAPGIDFVGGAVPGWDVASQQAMPHAYKGGRQIRLLKAQIEAMREGGTFAMIAPPNPYRCPPGPYERVSMVAHLLAQSNPSAKILIIDPKESFAKQALFEEGWQNHYPGMITRIGPDFGAGNIEVRPETMEIVIDGEPEKVDVCNVIPAQQAGMIAVDAGLTDETGWVPVRPEDMRSRLDEAVTVLGDAAAQGDMPKSAFAANSQAKVVAHALRAELTGSTAPAPRYLNTCWSLIAENDGVRVGATYAPAEGKITALDSFVSQPGEGAERRQQTFLESVDWYRAISADIFGSSSS</sequence>
<dbReference type="InterPro" id="IPR016156">
    <property type="entry name" value="FAD/NAD-linked_Rdtase_dimer_sf"/>
</dbReference>
<protein>
    <submittedName>
        <fullName evidence="7">Flavocytochrome C</fullName>
    </submittedName>
</protein>
<dbReference type="InterPro" id="IPR015323">
    <property type="entry name" value="FlavoCytC_S_DH_flav-bd"/>
</dbReference>
<feature type="chain" id="PRO_5014175900" evidence="3">
    <location>
        <begin position="29"/>
        <end position="424"/>
    </location>
</feature>
<feature type="signal peptide" evidence="3">
    <location>
        <begin position="1"/>
        <end position="28"/>
    </location>
</feature>
<evidence type="ECO:0000313" key="7">
    <source>
        <dbReference type="EMBL" id="AUH63440.1"/>
    </source>
</evidence>
<dbReference type="OrthoDB" id="9802771at2"/>
<dbReference type="Pfam" id="PF09242">
    <property type="entry name" value="FCSD-flav_bind"/>
    <property type="match status" value="1"/>
</dbReference>
<keyword evidence="1" id="KW-0285">Flavoprotein</keyword>
<feature type="domain" description="FAD/NAD(P)-binding" evidence="4">
    <location>
        <begin position="33"/>
        <end position="134"/>
    </location>
</feature>
<dbReference type="SUPFAM" id="SSF51905">
    <property type="entry name" value="FAD/NAD(P)-binding domain"/>
    <property type="match status" value="2"/>
</dbReference>
<gene>
    <name evidence="7" type="ORF">CX676_04050</name>
</gene>
<keyword evidence="3" id="KW-0732">Signal</keyword>
<dbReference type="Pfam" id="PF21706">
    <property type="entry name" value="FCSD_central"/>
    <property type="match status" value="1"/>
</dbReference>
<dbReference type="PANTHER" id="PTHR43755">
    <property type="match status" value="1"/>
</dbReference>
<dbReference type="GO" id="GO:0016491">
    <property type="term" value="F:oxidoreductase activity"/>
    <property type="evidence" value="ECO:0007669"/>
    <property type="project" value="InterPro"/>
</dbReference>
<feature type="domain" description="Sulfide dehydrogenase [flavocytochrome c] flavoprotein chain central" evidence="6">
    <location>
        <begin position="163"/>
        <end position="277"/>
    </location>
</feature>
<dbReference type="InterPro" id="IPR036188">
    <property type="entry name" value="FAD/NAD-bd_sf"/>
</dbReference>
<dbReference type="Gene3D" id="3.50.50.60">
    <property type="entry name" value="FAD/NAD(P)-binding domain"/>
    <property type="match status" value="2"/>
</dbReference>
<dbReference type="InterPro" id="IPR049386">
    <property type="entry name" value="FCSD_central"/>
</dbReference>
<dbReference type="InterPro" id="IPR052541">
    <property type="entry name" value="SQRD"/>
</dbReference>
<keyword evidence="8" id="KW-1185">Reference proteome</keyword>
<proteinExistence type="predicted"/>
<dbReference type="RefSeq" id="WP_101751482.1">
    <property type="nucleotide sequence ID" value="NZ_CP025430.1"/>
</dbReference>
<dbReference type="InterPro" id="IPR037092">
    <property type="entry name" value="FlavoCytC_S_DH_flav-bd_sf"/>
</dbReference>
<dbReference type="SUPFAM" id="SSF55424">
    <property type="entry name" value="FAD/NAD-linked reductases, dimerisation (C-terminal) domain"/>
    <property type="match status" value="1"/>
</dbReference>
<dbReference type="KEGG" id="pzh:CX676_04050"/>
<reference evidence="7 8" key="1">
    <citation type="journal article" date="2013" name="Antonie Van Leeuwenhoek">
        <title>Paracoccus zhejiangensis sp. nov., isolated from activated sludge in wastewater-treatment system.</title>
        <authorList>
            <person name="Wu Z.G."/>
            <person name="Zhang D.F."/>
            <person name="Liu Y.L."/>
            <person name="Wang F."/>
            <person name="Jiang X."/>
            <person name="Li C."/>
            <person name="Li S.P."/>
            <person name="Hong Q."/>
            <person name="Li W.J."/>
        </authorList>
    </citation>
    <scope>NUCLEOTIDE SEQUENCE [LARGE SCALE GENOMIC DNA]</scope>
    <source>
        <strain evidence="7 8">J6</strain>
    </source>
</reference>
<dbReference type="InterPro" id="IPR023753">
    <property type="entry name" value="FAD/NAD-binding_dom"/>
</dbReference>
<evidence type="ECO:0000256" key="3">
    <source>
        <dbReference type="SAM" id="SignalP"/>
    </source>
</evidence>
<dbReference type="FunFam" id="3.50.50.60:FF:000234">
    <property type="entry name" value="Flavocytochrome C sulfide dehydrogenase"/>
    <property type="match status" value="1"/>
</dbReference>
<dbReference type="EMBL" id="CP025430">
    <property type="protein sequence ID" value="AUH63440.1"/>
    <property type="molecule type" value="Genomic_DNA"/>
</dbReference>
<evidence type="ECO:0000259" key="5">
    <source>
        <dbReference type="Pfam" id="PF09242"/>
    </source>
</evidence>
<dbReference type="Pfam" id="PF07992">
    <property type="entry name" value="Pyr_redox_2"/>
    <property type="match status" value="1"/>
</dbReference>
<name>A0A2H5EVY9_9RHOB</name>